<keyword evidence="2" id="KW-0862">Zinc</keyword>
<comment type="caution">
    <text evidence="8">The sequence shown here is derived from an EMBL/GenBank/DDBJ whole genome shotgun (WGS) entry which is preliminary data.</text>
</comment>
<feature type="binding site" evidence="2">
    <location>
        <position position="530"/>
    </location>
    <ligand>
        <name>Zn(2+)</name>
        <dbReference type="ChEBI" id="CHEBI:29105"/>
        <note>catalytic</note>
    </ligand>
</feature>
<dbReference type="SMART" id="SM00050">
    <property type="entry name" value="DISIN"/>
    <property type="match status" value="1"/>
</dbReference>
<sequence length="1081" mass="117416">MVLSNHVTALLAVLSLVSLVSAHSPAWPTIAYTEILGPLHHEIFPRHLHNNPTSNSPFAKRGDSSIPEFIEKDDKIRLRFQAFNKTFFLHLEPNHDLLHPDLIAAEAHSSPLDTSSSSRMTSSSSVYDDIKPFKGVVVEDDFHSNQKWERAMSANQAPEQRSTVEQMLFEEGVLGWARMMIEHDEDDDSIILRGAFTTKDDTYHITSRQHYQVQKRSDDHSPSSSPTVSSQLVIYRDSDFQKPTRKLHARRDFTEEEVQWEERQATTCGAGFIASGVDYNNININININNNGSRLAKAEGEAGEEQHGYYYPPDLTAPIPVGGGTGPSSFFNMAATTFRKRSSPERDIMVKVAGPGPVPTGCPTTRMINYMGVAADCTYVRSYGGLANARKQIFADFNTASGIYESTFNIALGIVAVQIESMNCPKTLVKGKAWNQECSTNYTINDRLSDFSYWRGQRAKDGAGLWHLMTQCSSGPIVGIAWTGALCQMSAQSQGGGSSTGSGAAAAPAQFTAGTGVSSVSPNEWMVVAHEVGHGFGANHDCTAASCVSSSAVAAAACCPYSTGDCDAGNKFIMNPSEQSVKSSFSPCSINAICSTFAKSGSCLQPVAAASAKPIQSFEADICGNGIREEGEQCDCGTPAECAFDPCCDGATCMFKGSAVCDDVNDDCCHNCQFAPKGQICRSAVSNCDIAETCSGSSALCPPDVQVPNLTPCDIIGAGNLTGTNRGQCANGLCTSRDLQCAQQQRPGIDKQCAVAMSQCELLCNDPEGTKDSCMKIPGMYFVNGSPCGSSNDGICLSGKCVLPGGWIKNNLSIFIPIICLVIVLIGTGIGTWVFLSRRKARRSIQPRLSTPALPALPPHTDGSGGFDGSRRTSGAPMAKCKDADVPKWMWTGDRHTSQVAISRRASLSSQNVLRNAAGDVVPMSTAPELAAIYMQQQPQLQNQQQYHPQHQQELQQQQGNEYGYGEHYQESEAYQDMYQSREELHQEQLRQHQHLQQMYGYQSPTGFMSPAPVYSPGYQRHSPTTPSKQEFVELHEQYMSVVSLPRCKVKGTRHRLCISNSKGDQCHHSIPSRRIIGAII</sequence>
<dbReference type="SUPFAM" id="SSF57552">
    <property type="entry name" value="Blood coagulation inhibitor (disintegrin)"/>
    <property type="match status" value="1"/>
</dbReference>
<reference evidence="8" key="1">
    <citation type="journal article" date="2020" name="Fungal Divers.">
        <title>Resolving the Mortierellaceae phylogeny through synthesis of multi-gene phylogenetics and phylogenomics.</title>
        <authorList>
            <person name="Vandepol N."/>
            <person name="Liber J."/>
            <person name="Desiro A."/>
            <person name="Na H."/>
            <person name="Kennedy M."/>
            <person name="Barry K."/>
            <person name="Grigoriev I.V."/>
            <person name="Miller A.N."/>
            <person name="O'Donnell K."/>
            <person name="Stajich J.E."/>
            <person name="Bonito G."/>
        </authorList>
    </citation>
    <scope>NUCLEOTIDE SEQUENCE</scope>
    <source>
        <strain evidence="8">NVP60</strain>
    </source>
</reference>
<dbReference type="Pfam" id="PF13688">
    <property type="entry name" value="Reprolysin_5"/>
    <property type="match status" value="1"/>
</dbReference>
<dbReference type="GO" id="GO:0004222">
    <property type="term" value="F:metalloendopeptidase activity"/>
    <property type="evidence" value="ECO:0007669"/>
    <property type="project" value="InterPro"/>
</dbReference>
<dbReference type="Gene3D" id="3.40.390.10">
    <property type="entry name" value="Collagenase (Catalytic Domain)"/>
    <property type="match status" value="1"/>
</dbReference>
<comment type="caution">
    <text evidence="2">Lacks conserved residue(s) required for the propagation of feature annotation.</text>
</comment>
<feature type="signal peptide" evidence="5">
    <location>
        <begin position="1"/>
        <end position="22"/>
    </location>
</feature>
<dbReference type="PANTHER" id="PTHR11905:SF159">
    <property type="entry name" value="ADAM METALLOPROTEASE"/>
    <property type="match status" value="1"/>
</dbReference>
<keyword evidence="2" id="KW-0479">Metal-binding</keyword>
<dbReference type="AlphaFoldDB" id="A0A9P6RD27"/>
<dbReference type="GO" id="GO:0046872">
    <property type="term" value="F:metal ion binding"/>
    <property type="evidence" value="ECO:0007669"/>
    <property type="project" value="UniProtKB-KW"/>
</dbReference>
<evidence type="ECO:0000313" key="8">
    <source>
        <dbReference type="EMBL" id="KAG0316011.1"/>
    </source>
</evidence>
<keyword evidence="5" id="KW-0732">Signal</keyword>
<dbReference type="Pfam" id="PF00200">
    <property type="entry name" value="Disintegrin"/>
    <property type="match status" value="1"/>
</dbReference>
<proteinExistence type="predicted"/>
<keyword evidence="9" id="KW-1185">Reference proteome</keyword>
<gene>
    <name evidence="8" type="ORF">BGZ97_007573</name>
</gene>
<dbReference type="SUPFAM" id="SSF55486">
    <property type="entry name" value="Metalloproteases ('zincins'), catalytic domain"/>
    <property type="match status" value="1"/>
</dbReference>
<feature type="binding site" evidence="2">
    <location>
        <position position="534"/>
    </location>
    <ligand>
        <name>Zn(2+)</name>
        <dbReference type="ChEBI" id="CHEBI:29105"/>
        <note>catalytic</note>
    </ligand>
</feature>
<feature type="domain" description="Disintegrin" evidence="6">
    <location>
        <begin position="620"/>
        <end position="709"/>
    </location>
</feature>
<dbReference type="FunFam" id="4.10.70.10:FF:000001">
    <property type="entry name" value="Disintegrin and metalloproteinase domain-containing protein 22"/>
    <property type="match status" value="1"/>
</dbReference>
<dbReference type="InterPro" id="IPR001762">
    <property type="entry name" value="Disintegrin_dom"/>
</dbReference>
<evidence type="ECO:0000259" key="7">
    <source>
        <dbReference type="PROSITE" id="PS50215"/>
    </source>
</evidence>
<evidence type="ECO:0000256" key="2">
    <source>
        <dbReference type="PROSITE-ProRule" id="PRU00276"/>
    </source>
</evidence>
<dbReference type="InterPro" id="IPR024079">
    <property type="entry name" value="MetalloPept_cat_dom_sf"/>
</dbReference>
<dbReference type="PANTHER" id="PTHR11905">
    <property type="entry name" value="ADAM A DISINTEGRIN AND METALLOPROTEASE DOMAIN"/>
    <property type="match status" value="1"/>
</dbReference>
<feature type="domain" description="Peptidase M12B" evidence="7">
    <location>
        <begin position="366"/>
        <end position="591"/>
    </location>
</feature>
<dbReference type="PROSITE" id="PS50214">
    <property type="entry name" value="DISINTEGRIN_2"/>
    <property type="match status" value="1"/>
</dbReference>
<dbReference type="PROSITE" id="PS50215">
    <property type="entry name" value="ADAM_MEPRO"/>
    <property type="match status" value="1"/>
</dbReference>
<feature type="region of interest" description="Disordered" evidence="3">
    <location>
        <begin position="847"/>
        <end position="879"/>
    </location>
</feature>
<feature type="chain" id="PRO_5040230552" description="Zinc metalloprotease" evidence="5">
    <location>
        <begin position="23"/>
        <end position="1081"/>
    </location>
</feature>
<keyword evidence="4" id="KW-1133">Transmembrane helix</keyword>
<dbReference type="GO" id="GO:0006508">
    <property type="term" value="P:proteolysis"/>
    <property type="evidence" value="ECO:0007669"/>
    <property type="project" value="InterPro"/>
</dbReference>
<evidence type="ECO:0008006" key="10">
    <source>
        <dbReference type="Google" id="ProtNLM"/>
    </source>
</evidence>
<feature type="region of interest" description="Disordered" evidence="3">
    <location>
        <begin position="210"/>
        <end position="229"/>
    </location>
</feature>
<evidence type="ECO:0000256" key="1">
    <source>
        <dbReference type="ARBA" id="ARBA00023157"/>
    </source>
</evidence>
<evidence type="ECO:0000313" key="9">
    <source>
        <dbReference type="Proteomes" id="UP000823405"/>
    </source>
</evidence>
<evidence type="ECO:0000256" key="5">
    <source>
        <dbReference type="SAM" id="SignalP"/>
    </source>
</evidence>
<feature type="binding site" evidence="2">
    <location>
        <position position="540"/>
    </location>
    <ligand>
        <name>Zn(2+)</name>
        <dbReference type="ChEBI" id="CHEBI:29105"/>
        <note>catalytic</note>
    </ligand>
</feature>
<organism evidence="8 9">
    <name type="scientific">Linnemannia gamsii</name>
    <dbReference type="NCBI Taxonomy" id="64522"/>
    <lineage>
        <taxon>Eukaryota</taxon>
        <taxon>Fungi</taxon>
        <taxon>Fungi incertae sedis</taxon>
        <taxon>Mucoromycota</taxon>
        <taxon>Mortierellomycotina</taxon>
        <taxon>Mortierellomycetes</taxon>
        <taxon>Mortierellales</taxon>
        <taxon>Mortierellaceae</taxon>
        <taxon>Linnemannia</taxon>
    </lineage>
</organism>
<dbReference type="InterPro" id="IPR001590">
    <property type="entry name" value="Peptidase_M12B"/>
</dbReference>
<keyword evidence="1" id="KW-1015">Disulfide bond</keyword>
<name>A0A9P6RD27_9FUNG</name>
<dbReference type="InterPro" id="IPR036436">
    <property type="entry name" value="Disintegrin_dom_sf"/>
</dbReference>
<keyword evidence="4" id="KW-0472">Membrane</keyword>
<dbReference type="EMBL" id="JAAAIN010000338">
    <property type="protein sequence ID" value="KAG0316011.1"/>
    <property type="molecule type" value="Genomic_DNA"/>
</dbReference>
<dbReference type="Gene3D" id="4.10.70.10">
    <property type="entry name" value="Disintegrin domain"/>
    <property type="match status" value="1"/>
</dbReference>
<evidence type="ECO:0000256" key="4">
    <source>
        <dbReference type="SAM" id="Phobius"/>
    </source>
</evidence>
<dbReference type="Proteomes" id="UP000823405">
    <property type="component" value="Unassembled WGS sequence"/>
</dbReference>
<evidence type="ECO:0000259" key="6">
    <source>
        <dbReference type="PROSITE" id="PS50214"/>
    </source>
</evidence>
<dbReference type="OrthoDB" id="5951731at2759"/>
<accession>A0A9P6RD27</accession>
<feature type="transmembrane region" description="Helical" evidence="4">
    <location>
        <begin position="814"/>
        <end position="836"/>
    </location>
</feature>
<keyword evidence="4" id="KW-0812">Transmembrane</keyword>
<protein>
    <recommendedName>
        <fullName evidence="10">Zinc metalloprotease</fullName>
    </recommendedName>
</protein>
<evidence type="ECO:0000256" key="3">
    <source>
        <dbReference type="SAM" id="MobiDB-lite"/>
    </source>
</evidence>
<feature type="active site" evidence="2">
    <location>
        <position position="531"/>
    </location>
</feature>